<organism evidence="5 6">
    <name type="scientific">Mycena indigotica</name>
    <dbReference type="NCBI Taxonomy" id="2126181"/>
    <lineage>
        <taxon>Eukaryota</taxon>
        <taxon>Fungi</taxon>
        <taxon>Dikarya</taxon>
        <taxon>Basidiomycota</taxon>
        <taxon>Agaricomycotina</taxon>
        <taxon>Agaricomycetes</taxon>
        <taxon>Agaricomycetidae</taxon>
        <taxon>Agaricales</taxon>
        <taxon>Marasmiineae</taxon>
        <taxon>Mycenaceae</taxon>
        <taxon>Mycena</taxon>
    </lineage>
</organism>
<protein>
    <submittedName>
        <fullName evidence="5">3Beta-HSD domain-containing protein</fullName>
    </submittedName>
</protein>
<evidence type="ECO:0000313" key="6">
    <source>
        <dbReference type="Proteomes" id="UP000636479"/>
    </source>
</evidence>
<evidence type="ECO:0000256" key="2">
    <source>
        <dbReference type="ARBA" id="ARBA00023002"/>
    </source>
</evidence>
<feature type="chain" id="PRO_5034652948" evidence="3">
    <location>
        <begin position="22"/>
        <end position="444"/>
    </location>
</feature>
<accession>A0A8H6SQS5</accession>
<feature type="domain" description="3-beta hydroxysteroid dehydrogenase/isomerase" evidence="4">
    <location>
        <begin position="68"/>
        <end position="265"/>
    </location>
</feature>
<evidence type="ECO:0000256" key="3">
    <source>
        <dbReference type="SAM" id="SignalP"/>
    </source>
</evidence>
<gene>
    <name evidence="5" type="ORF">MIND_00600300</name>
</gene>
<dbReference type="GO" id="GO:0006694">
    <property type="term" value="P:steroid biosynthetic process"/>
    <property type="evidence" value="ECO:0007669"/>
    <property type="project" value="InterPro"/>
</dbReference>
<dbReference type="Pfam" id="PF01073">
    <property type="entry name" value="3Beta_HSD"/>
    <property type="match status" value="1"/>
</dbReference>
<sequence>MILGFKFGLLFLILFLWRVATRLRRSPTSNVSRLKAHPLPTKEELEAVSYSDIDLLATIPPATHSRYVVIGGSGFLGTYIVRLLIMRGETNIQILDVNPPPVAIGNDPSVSFIKTDITSLDSLRQAMPAEHNSPTVIFHVAATIRFWERAEYCFSASHHINVLGTKNVLQLAQELSNSMMIYTSSIDTVLPMPKFLRADWDVFPAIIDDDTPVPTHIHEGCYARSKRMAEQLVVEASINQGLKTGILRPGGTILGPNDRLVSSTLTMSQVPIWDEPWTGIHICAWDAAAAHLLLEDALNCIPEQVSGQGFAITGRGPPWSMENIRKVIQHYATRDLTFITIPPLWIYLMAHIMESFLFLRYFILLPLASMMGQKPSLTPRWLGAAVFLQPSTLDVQLIDVAIDDSRARKLLRYRPQWDILQAIRYSVDEIQSGTVAAEHGLRVY</sequence>
<evidence type="ECO:0000313" key="5">
    <source>
        <dbReference type="EMBL" id="KAF7303709.1"/>
    </source>
</evidence>
<dbReference type="PANTHER" id="PTHR43245">
    <property type="entry name" value="BIFUNCTIONAL POLYMYXIN RESISTANCE PROTEIN ARNA"/>
    <property type="match status" value="1"/>
</dbReference>
<keyword evidence="3" id="KW-0732">Signal</keyword>
<name>A0A8H6SQS5_9AGAR</name>
<dbReference type="Gene3D" id="3.40.50.720">
    <property type="entry name" value="NAD(P)-binding Rossmann-like Domain"/>
    <property type="match status" value="1"/>
</dbReference>
<keyword evidence="6" id="KW-1185">Reference proteome</keyword>
<dbReference type="GeneID" id="59345276"/>
<dbReference type="InterPro" id="IPR050177">
    <property type="entry name" value="Lipid_A_modif_metabolic_enz"/>
</dbReference>
<dbReference type="InterPro" id="IPR002225">
    <property type="entry name" value="3Beta_OHSteriod_DH/Estase"/>
</dbReference>
<dbReference type="RefSeq" id="XP_037220681.1">
    <property type="nucleotide sequence ID" value="XM_037362760.1"/>
</dbReference>
<evidence type="ECO:0000259" key="4">
    <source>
        <dbReference type="Pfam" id="PF01073"/>
    </source>
</evidence>
<comment type="caution">
    <text evidence="5">The sequence shown here is derived from an EMBL/GenBank/DDBJ whole genome shotgun (WGS) entry which is preliminary data.</text>
</comment>
<dbReference type="InterPro" id="IPR036291">
    <property type="entry name" value="NAD(P)-bd_dom_sf"/>
</dbReference>
<dbReference type="OrthoDB" id="10058185at2759"/>
<reference evidence="5" key="1">
    <citation type="submission" date="2020-05" db="EMBL/GenBank/DDBJ databases">
        <title>Mycena genomes resolve the evolution of fungal bioluminescence.</title>
        <authorList>
            <person name="Tsai I.J."/>
        </authorList>
    </citation>
    <scope>NUCLEOTIDE SEQUENCE</scope>
    <source>
        <strain evidence="5">171206Taipei</strain>
    </source>
</reference>
<dbReference type="PANTHER" id="PTHR43245:SF51">
    <property type="entry name" value="SHORT CHAIN DEHYDROGENASE_REDUCTASE FAMILY 42E, MEMBER 2"/>
    <property type="match status" value="1"/>
</dbReference>
<feature type="signal peptide" evidence="3">
    <location>
        <begin position="1"/>
        <end position="21"/>
    </location>
</feature>
<proteinExistence type="inferred from homology"/>
<dbReference type="EMBL" id="JACAZF010000005">
    <property type="protein sequence ID" value="KAF7303709.1"/>
    <property type="molecule type" value="Genomic_DNA"/>
</dbReference>
<dbReference type="Proteomes" id="UP000636479">
    <property type="component" value="Unassembled WGS sequence"/>
</dbReference>
<keyword evidence="2" id="KW-0560">Oxidoreductase</keyword>
<comment type="similarity">
    <text evidence="1">Belongs to the 3-beta-HSD family.</text>
</comment>
<dbReference type="GO" id="GO:0016616">
    <property type="term" value="F:oxidoreductase activity, acting on the CH-OH group of donors, NAD or NADP as acceptor"/>
    <property type="evidence" value="ECO:0007669"/>
    <property type="project" value="InterPro"/>
</dbReference>
<evidence type="ECO:0000256" key="1">
    <source>
        <dbReference type="ARBA" id="ARBA00009219"/>
    </source>
</evidence>
<dbReference type="SUPFAM" id="SSF51735">
    <property type="entry name" value="NAD(P)-binding Rossmann-fold domains"/>
    <property type="match status" value="1"/>
</dbReference>
<dbReference type="AlphaFoldDB" id="A0A8H6SQS5"/>